<dbReference type="STRING" id="188906.SAMN04488526_0799"/>
<dbReference type="Pfam" id="PF06347">
    <property type="entry name" value="SH3_4"/>
    <property type="match status" value="1"/>
</dbReference>
<dbReference type="Proteomes" id="UP000199283">
    <property type="component" value="Unassembled WGS sequence"/>
</dbReference>
<name>A0A1H7HRK2_9RHOB</name>
<keyword evidence="4" id="KW-1185">Reference proteome</keyword>
<keyword evidence="2" id="KW-0732">Signal</keyword>
<feature type="region of interest" description="Disordered" evidence="1">
    <location>
        <begin position="116"/>
        <end position="188"/>
    </location>
</feature>
<dbReference type="AlphaFoldDB" id="A0A1H7HRK2"/>
<dbReference type="EMBL" id="FNZQ01000001">
    <property type="protein sequence ID" value="SEK52911.1"/>
    <property type="molecule type" value="Genomic_DNA"/>
</dbReference>
<dbReference type="InterPro" id="IPR010466">
    <property type="entry name" value="DUF1058"/>
</dbReference>
<sequence length="279" mass="29582">MKSAVLALLMLVSPSFAVAEPMRNANTYPVNMRGGPGVGFAVLDQLDPGEVAERGRCDLRGLWCLMSTDQKVGWINTSILRTTQAEVVPGTDQAAPADPLTVGPVPINPVFVEPLPEAPTAEPRASVGSGITRSQPEPDNETPGQIAPVRPLPDDTDTVRTLPDDTDTVRTLPDAANPVLSEPDPVEPVWPRRDVAGLIVPGADIPLIFATDAPFYNVTDGYVNLRAGPGTDNEIIGQLQPGEGGYLDICAPGQSWCRVETPGVGLAWVKMTLMGTRGF</sequence>
<protein>
    <submittedName>
        <fullName evidence="3">SH3 domain-containing protein</fullName>
    </submittedName>
</protein>
<feature type="chain" id="PRO_5011748874" evidence="2">
    <location>
        <begin position="20"/>
        <end position="279"/>
    </location>
</feature>
<evidence type="ECO:0000256" key="1">
    <source>
        <dbReference type="SAM" id="MobiDB-lite"/>
    </source>
</evidence>
<feature type="signal peptide" evidence="2">
    <location>
        <begin position="1"/>
        <end position="19"/>
    </location>
</feature>
<proteinExistence type="predicted"/>
<dbReference type="RefSeq" id="WP_092759947.1">
    <property type="nucleotide sequence ID" value="NZ_FNZQ01000001.1"/>
</dbReference>
<dbReference type="Gene3D" id="2.30.30.40">
    <property type="entry name" value="SH3 Domains"/>
    <property type="match status" value="2"/>
</dbReference>
<reference evidence="3 4" key="1">
    <citation type="submission" date="2016-10" db="EMBL/GenBank/DDBJ databases">
        <authorList>
            <person name="de Groot N.N."/>
        </authorList>
    </citation>
    <scope>NUCLEOTIDE SEQUENCE [LARGE SCALE GENOMIC DNA]</scope>
    <source>
        <strain evidence="3 4">DSM 14858</strain>
    </source>
</reference>
<evidence type="ECO:0000313" key="3">
    <source>
        <dbReference type="EMBL" id="SEK52911.1"/>
    </source>
</evidence>
<evidence type="ECO:0000256" key="2">
    <source>
        <dbReference type="SAM" id="SignalP"/>
    </source>
</evidence>
<accession>A0A1H7HRK2</accession>
<gene>
    <name evidence="3" type="ORF">SAMN04488526_0799</name>
</gene>
<organism evidence="3 4">
    <name type="scientific">Jannaschia helgolandensis</name>
    <dbReference type="NCBI Taxonomy" id="188906"/>
    <lineage>
        <taxon>Bacteria</taxon>
        <taxon>Pseudomonadati</taxon>
        <taxon>Pseudomonadota</taxon>
        <taxon>Alphaproteobacteria</taxon>
        <taxon>Rhodobacterales</taxon>
        <taxon>Roseobacteraceae</taxon>
        <taxon>Jannaschia</taxon>
    </lineage>
</organism>
<evidence type="ECO:0000313" key="4">
    <source>
        <dbReference type="Proteomes" id="UP000199283"/>
    </source>
</evidence>
<dbReference type="OrthoDB" id="8074373at2"/>